<comment type="caution">
    <text evidence="1">The sequence shown here is derived from an EMBL/GenBank/DDBJ whole genome shotgun (WGS) entry which is preliminary data.</text>
</comment>
<reference evidence="1" key="1">
    <citation type="submission" date="2019-11" db="EMBL/GenBank/DDBJ databases">
        <title>Nori genome reveals adaptations in red seaweeds to the harsh intertidal environment.</title>
        <authorList>
            <person name="Wang D."/>
            <person name="Mao Y."/>
        </authorList>
    </citation>
    <scope>NUCLEOTIDE SEQUENCE</scope>
    <source>
        <tissue evidence="1">Gametophyte</tissue>
    </source>
</reference>
<evidence type="ECO:0000313" key="2">
    <source>
        <dbReference type="Proteomes" id="UP000798662"/>
    </source>
</evidence>
<proteinExistence type="predicted"/>
<dbReference type="Proteomes" id="UP000798662">
    <property type="component" value="Chromosome 1"/>
</dbReference>
<gene>
    <name evidence="1" type="ORF">I4F81_001590</name>
</gene>
<keyword evidence="2" id="KW-1185">Reference proteome</keyword>
<dbReference type="EMBL" id="CM020618">
    <property type="protein sequence ID" value="KAK1858991.1"/>
    <property type="molecule type" value="Genomic_DNA"/>
</dbReference>
<sequence length="312" mass="33640">MVTRALAFADTYIKTPNVMSTTGYIFPAFTDGAVRLLANGAMAIETDKYYKSVEASGLEWEGDSFLLALTATINNRGLTMARSFIQRATPVVARTCYELFFQSVLKVNKTWAPWHVAVARQVRQLPVAADPEANLSTATAAVRAMRTNVLIDITLDFSSTLAGGVCDALVAVSFDGCSRAAASSTTNAEESLHERVYKLCGRRQPLMVAMSGAQLVDVKDVDRMESGRAAGAHTSVERGILAERRKEARRQKRSRESSSRDAPAAGEAADSDNGLLKPPSPSTRRPWKRNAVATPSAEAAAAATLAARRIRD</sequence>
<evidence type="ECO:0000313" key="1">
    <source>
        <dbReference type="EMBL" id="KAK1858991.1"/>
    </source>
</evidence>
<name>A0ACC3BM11_PYRYE</name>
<accession>A0ACC3BM11</accession>
<protein>
    <submittedName>
        <fullName evidence="1">Uncharacterized protein</fullName>
    </submittedName>
</protein>
<organism evidence="1 2">
    <name type="scientific">Pyropia yezoensis</name>
    <name type="common">Susabi-nori</name>
    <name type="synonym">Porphyra yezoensis</name>
    <dbReference type="NCBI Taxonomy" id="2788"/>
    <lineage>
        <taxon>Eukaryota</taxon>
        <taxon>Rhodophyta</taxon>
        <taxon>Bangiophyceae</taxon>
        <taxon>Bangiales</taxon>
        <taxon>Bangiaceae</taxon>
        <taxon>Pyropia</taxon>
    </lineage>
</organism>